<name>A0A1I2IJ06_9BACT</name>
<evidence type="ECO:0000256" key="3">
    <source>
        <dbReference type="ARBA" id="ARBA00022691"/>
    </source>
</evidence>
<dbReference type="InterPro" id="IPR029063">
    <property type="entry name" value="SAM-dependent_MTases_sf"/>
</dbReference>
<evidence type="ECO:0000313" key="6">
    <source>
        <dbReference type="Proteomes" id="UP000199400"/>
    </source>
</evidence>
<evidence type="ECO:0000256" key="4">
    <source>
        <dbReference type="PROSITE-ProRule" id="PRU00489"/>
    </source>
</evidence>
<gene>
    <name evidence="5" type="ORF">SAMN02745121_08720</name>
</gene>
<dbReference type="Pfam" id="PF05063">
    <property type="entry name" value="MT-A70"/>
    <property type="match status" value="1"/>
</dbReference>
<keyword evidence="1 5" id="KW-0489">Methyltransferase</keyword>
<accession>A0A1I2IJ06</accession>
<keyword evidence="6" id="KW-1185">Reference proteome</keyword>
<sequence>MQLVIGAVPGPTVKDAGGFRCIAADPPWLEQGGGGRGAQEHYPLLSTPAIIETMLRAPCWTPAPSCHLWLWVTNNFLPDGLHVMQALGFRYVSNMAWAKDKVGLGQYLRGQHELVLFGVRGQLPAQAPVPSLLVAPRRAHSQKPPEAFERFEAVSPGPRLEMFARERRSGWEPWGNELAA</sequence>
<reference evidence="6" key="1">
    <citation type="submission" date="2016-10" db="EMBL/GenBank/DDBJ databases">
        <authorList>
            <person name="Varghese N."/>
            <person name="Submissions S."/>
        </authorList>
    </citation>
    <scope>NUCLEOTIDE SEQUENCE [LARGE SCALE GENOMIC DNA]</scope>
    <source>
        <strain evidence="6">ATCC 25963</strain>
    </source>
</reference>
<dbReference type="PANTHER" id="PTHR12829">
    <property type="entry name" value="N6-ADENOSINE-METHYLTRANSFERASE"/>
    <property type="match status" value="1"/>
</dbReference>
<dbReference type="PANTHER" id="PTHR12829:SF7">
    <property type="entry name" value="N6-ADENOSINE-METHYLTRANSFERASE CATALYTIC SUBUNIT"/>
    <property type="match status" value="1"/>
</dbReference>
<proteinExistence type="inferred from homology"/>
<evidence type="ECO:0000313" key="5">
    <source>
        <dbReference type="EMBL" id="SFF41628.1"/>
    </source>
</evidence>
<evidence type="ECO:0000256" key="2">
    <source>
        <dbReference type="ARBA" id="ARBA00022679"/>
    </source>
</evidence>
<organism evidence="5 6">
    <name type="scientific">Nannocystis exedens</name>
    <dbReference type="NCBI Taxonomy" id="54"/>
    <lineage>
        <taxon>Bacteria</taxon>
        <taxon>Pseudomonadati</taxon>
        <taxon>Myxococcota</taxon>
        <taxon>Polyangia</taxon>
        <taxon>Nannocystales</taxon>
        <taxon>Nannocystaceae</taxon>
        <taxon>Nannocystis</taxon>
    </lineage>
</organism>
<dbReference type="PROSITE" id="PS51143">
    <property type="entry name" value="MT_A70"/>
    <property type="match status" value="1"/>
</dbReference>
<dbReference type="SUPFAM" id="SSF53335">
    <property type="entry name" value="S-adenosyl-L-methionine-dependent methyltransferases"/>
    <property type="match status" value="1"/>
</dbReference>
<dbReference type="EMBL" id="FOMX01000067">
    <property type="protein sequence ID" value="SFF41628.1"/>
    <property type="molecule type" value="Genomic_DNA"/>
</dbReference>
<dbReference type="STRING" id="54.SAMN02745121_08720"/>
<comment type="similarity">
    <text evidence="4">Belongs to the MT-A70-like family.</text>
</comment>
<evidence type="ECO:0000256" key="1">
    <source>
        <dbReference type="ARBA" id="ARBA00022603"/>
    </source>
</evidence>
<dbReference type="GO" id="GO:0032259">
    <property type="term" value="P:methylation"/>
    <property type="evidence" value="ECO:0007669"/>
    <property type="project" value="UniProtKB-KW"/>
</dbReference>
<keyword evidence="3" id="KW-0949">S-adenosyl-L-methionine</keyword>
<keyword evidence="2" id="KW-0808">Transferase</keyword>
<dbReference type="InterPro" id="IPR007757">
    <property type="entry name" value="MT-A70-like"/>
</dbReference>
<dbReference type="GO" id="GO:0008168">
    <property type="term" value="F:methyltransferase activity"/>
    <property type="evidence" value="ECO:0007669"/>
    <property type="project" value="UniProtKB-KW"/>
</dbReference>
<dbReference type="Proteomes" id="UP000199400">
    <property type="component" value="Unassembled WGS sequence"/>
</dbReference>
<dbReference type="OrthoDB" id="9800596at2"/>
<protein>
    <submittedName>
        <fullName evidence="5">N6-adenosine-specific RNA methylase IME4</fullName>
    </submittedName>
</protein>
<dbReference type="RefSeq" id="WP_096331015.1">
    <property type="nucleotide sequence ID" value="NZ_FOMX01000067.1"/>
</dbReference>
<dbReference type="AlphaFoldDB" id="A0A1I2IJ06"/>